<organism evidence="2 3">
    <name type="scientific">Triparma laevis f. longispina</name>
    <dbReference type="NCBI Taxonomy" id="1714387"/>
    <lineage>
        <taxon>Eukaryota</taxon>
        <taxon>Sar</taxon>
        <taxon>Stramenopiles</taxon>
        <taxon>Ochrophyta</taxon>
        <taxon>Bolidophyceae</taxon>
        <taxon>Parmales</taxon>
        <taxon>Triparmaceae</taxon>
        <taxon>Triparma</taxon>
    </lineage>
</organism>
<reference evidence="3" key="1">
    <citation type="journal article" date="2023" name="Commun. Biol.">
        <title>Genome analysis of Parmales, the sister group of diatoms, reveals the evolutionary specialization of diatoms from phago-mixotrophs to photoautotrophs.</title>
        <authorList>
            <person name="Ban H."/>
            <person name="Sato S."/>
            <person name="Yoshikawa S."/>
            <person name="Yamada K."/>
            <person name="Nakamura Y."/>
            <person name="Ichinomiya M."/>
            <person name="Sato N."/>
            <person name="Blanc-Mathieu R."/>
            <person name="Endo H."/>
            <person name="Kuwata A."/>
            <person name="Ogata H."/>
        </authorList>
    </citation>
    <scope>NUCLEOTIDE SEQUENCE [LARGE SCALE GENOMIC DNA]</scope>
    <source>
        <strain evidence="3">NIES 3700</strain>
    </source>
</reference>
<dbReference type="Proteomes" id="UP001165122">
    <property type="component" value="Unassembled WGS sequence"/>
</dbReference>
<evidence type="ECO:0000256" key="1">
    <source>
        <dbReference type="SAM" id="MobiDB-lite"/>
    </source>
</evidence>
<sequence length="112" mass="12175">MPKSVASESIEGHKRRKMSRKRVAEDEGNEDGEGILKASSAANSTTLTVVSTVPTTDQFMFTNNFKGLLVGFVQKDTLITLRLATKAWKRVVDALIDKGVRSGELIVHGGND</sequence>
<evidence type="ECO:0000313" key="2">
    <source>
        <dbReference type="EMBL" id="GMH77109.1"/>
    </source>
</evidence>
<protein>
    <submittedName>
        <fullName evidence="2">Uncharacterized protein</fullName>
    </submittedName>
</protein>
<keyword evidence="3" id="KW-1185">Reference proteome</keyword>
<dbReference type="EMBL" id="BRXW01000792">
    <property type="protein sequence ID" value="GMH77109.1"/>
    <property type="molecule type" value="Genomic_DNA"/>
</dbReference>
<proteinExistence type="predicted"/>
<accession>A0A9W7AZ85</accession>
<comment type="caution">
    <text evidence="2">The sequence shown here is derived from an EMBL/GenBank/DDBJ whole genome shotgun (WGS) entry which is preliminary data.</text>
</comment>
<dbReference type="AlphaFoldDB" id="A0A9W7AZ85"/>
<feature type="region of interest" description="Disordered" evidence="1">
    <location>
        <begin position="1"/>
        <end position="38"/>
    </location>
</feature>
<gene>
    <name evidence="2" type="ORF">TrLO_g9106</name>
</gene>
<name>A0A9W7AZ85_9STRA</name>
<evidence type="ECO:0000313" key="3">
    <source>
        <dbReference type="Proteomes" id="UP001165122"/>
    </source>
</evidence>